<dbReference type="RefSeq" id="WP_104388927.1">
    <property type="nucleotide sequence ID" value="NZ_PGEM01000135.1"/>
</dbReference>
<accession>A0A2S6CR20</accession>
<name>A0A2S6CR20_9CYAN</name>
<dbReference type="InterPro" id="IPR032710">
    <property type="entry name" value="NTF2-like_dom_sf"/>
</dbReference>
<dbReference type="InterPro" id="IPR037401">
    <property type="entry name" value="SnoaL-like"/>
</dbReference>
<gene>
    <name evidence="2" type="ORF">CUN59_16845</name>
</gene>
<dbReference type="AlphaFoldDB" id="A0A2S6CR20"/>
<keyword evidence="3" id="KW-1185">Reference proteome</keyword>
<feature type="domain" description="SnoaL-like" evidence="1">
    <location>
        <begin position="19"/>
        <end position="120"/>
    </location>
</feature>
<comment type="caution">
    <text evidence="2">The sequence shown here is derived from an EMBL/GenBank/DDBJ whole genome shotgun (WGS) entry which is preliminary data.</text>
</comment>
<evidence type="ECO:0000313" key="3">
    <source>
        <dbReference type="Proteomes" id="UP000239589"/>
    </source>
</evidence>
<sequence>MINTSENTLKIAQQAFDYFTQGLATGNWQNLLDMLTDDFSFWFPTGKFHGLNIGKERAKEFFAYVSEAFKTGIKIASLDNITSNEKTVIFEFRDEGNLFEQPYKNRVAVAFDVRDDKICSYREYFGSDGKSY</sequence>
<dbReference type="GO" id="GO:0016853">
    <property type="term" value="F:isomerase activity"/>
    <property type="evidence" value="ECO:0007669"/>
    <property type="project" value="UniProtKB-KW"/>
</dbReference>
<protein>
    <submittedName>
        <fullName evidence="2">Ketosteroid isomerase</fullName>
    </submittedName>
</protein>
<reference evidence="2 3" key="1">
    <citation type="submission" date="2018-02" db="EMBL/GenBank/DDBJ databases">
        <title>Discovery of a pederin family compound in a non-symbiotic bloom-forming cyanobacterium.</title>
        <authorList>
            <person name="Kust A."/>
            <person name="Mares J."/>
            <person name="Jokela J."/>
            <person name="Urajova P."/>
            <person name="Hajek J."/>
            <person name="Saurav K."/>
            <person name="Voracova K."/>
            <person name="Fewer D.P."/>
            <person name="Haapaniemi E."/>
            <person name="Permi P."/>
            <person name="Rehakova K."/>
            <person name="Sivonen K."/>
            <person name="Hrouzek P."/>
        </authorList>
    </citation>
    <scope>NUCLEOTIDE SEQUENCE [LARGE SCALE GENOMIC DNA]</scope>
    <source>
        <strain evidence="2 3">CHARLIE-1</strain>
    </source>
</reference>
<keyword evidence="2" id="KW-0413">Isomerase</keyword>
<dbReference type="OrthoDB" id="530488at2"/>
<dbReference type="Pfam" id="PF12680">
    <property type="entry name" value="SnoaL_2"/>
    <property type="match status" value="1"/>
</dbReference>
<dbReference type="SUPFAM" id="SSF54427">
    <property type="entry name" value="NTF2-like"/>
    <property type="match status" value="1"/>
</dbReference>
<dbReference type="Proteomes" id="UP000239589">
    <property type="component" value="Unassembled WGS sequence"/>
</dbReference>
<proteinExistence type="predicted"/>
<evidence type="ECO:0000259" key="1">
    <source>
        <dbReference type="Pfam" id="PF12680"/>
    </source>
</evidence>
<dbReference type="EMBL" id="PGEM01000135">
    <property type="protein sequence ID" value="PPJ62198.1"/>
    <property type="molecule type" value="Genomic_DNA"/>
</dbReference>
<dbReference type="Gene3D" id="3.10.450.50">
    <property type="match status" value="1"/>
</dbReference>
<evidence type="ECO:0000313" key="2">
    <source>
        <dbReference type="EMBL" id="PPJ62198.1"/>
    </source>
</evidence>
<organism evidence="2 3">
    <name type="scientific">Cuspidothrix issatschenkoi CHARLIE-1</name>
    <dbReference type="NCBI Taxonomy" id="2052836"/>
    <lineage>
        <taxon>Bacteria</taxon>
        <taxon>Bacillati</taxon>
        <taxon>Cyanobacteriota</taxon>
        <taxon>Cyanophyceae</taxon>
        <taxon>Nostocales</taxon>
        <taxon>Aphanizomenonaceae</taxon>
        <taxon>Cuspidothrix</taxon>
    </lineage>
</organism>